<gene>
    <name evidence="9" type="ORF">HZS55_10350</name>
</gene>
<feature type="compositionally biased region" description="Low complexity" evidence="6">
    <location>
        <begin position="1053"/>
        <end position="1082"/>
    </location>
</feature>
<sequence length="1294" mass="134632">MVGMDDVADAVVDHRRLVVVTLLVVIGAVGAGAAQVEDSASLSQFETSSDEAEKLEYVDSNFGSSGNTTTVQVIVREDNVLARESLLEQLRFERALVEDDSINRTLDGSQAPAGIANVVATAAIREGQAANLTERGRALGAERQRLNETGARLSDALNRTRGLQRDYVALNRSHAAGEVDDATYRQRSAAIERNLTAVRTDATAGLSANQSETFGNLTSQARTLQSRLAALNASYERGEINESTYRQRSGEIQAQFGEVYAGIERVLAPDARALEERAAALQADRAALQERAENGSTPPLADQIDRIESMNASAVEASVERVLSEGSGTQAFALMPTSYDLGSTSADATMIVVTQTTESAVAQGSASARLQNSQTEIQDVARDRLSGDAMVFGAGIIADETNRSMQDSLTVVGPFAILFVLVVLTVAYRDLLDILLGVFGLALTLLLTFGYMGWTGVAFNQLFVAIPVLLIGLSIDYAIHVFMRHREAREARSASDGRAGSDATREARGTEGDGGDPAAVAGSMRTALAGVGTALVLVTATTVIGFLSNLTSPVGPIREFGIVSAVGIVGALVVFGALIPAIKVEVDAVLEGRGFDRRKRAFGTGGGAFGRLLEAGATAADRAPWAVILATLLISAGGAYGATEVDTSFAQTDFIAEEPPEWMDNLPEEMRPGEYSMRATFEYVNDNFLREDATAEFLFEGEVATGDALQRVNRTGELAAEKGVTVELSNGEADVRSPLTVMRSVAATNETFNATLAASDTDGDGVPDRDVAGVFDALYETAPDQARQYVQREDGEYEALLLTASLRGGASGSAVTTQMDAVESAVSGGDVTVTATGRPIVNEIVQSDLLTTVVESLIITLVVSFVFLMVVYRVAEGSATLGLVTLLPVVFNVSWILGTMYLLEIPFNVLTGMITSLTIGLGVAYSIHLSERFSLELDRRESGSEAMHTAVTGTGGALLGSAATTVGGFGVLVFAILPPLQQFGFITGLTIVYAFLASVFVLPSLLAVWSRHFGPAGAFDADGTGDDGSDGGAPTADPIAGGADGRSPAVDEPAGAADGVSSGVGSAGSSGAATAATPTAGARTNGDAVPYATRSVEPTRVYPGGTARVTVALPSASGRVVLRETPSVGSVSIDRVSPEPVERVAADGRVYAVWELDAEDGERAELEYTLAVPAGLADGETVAFDGELLLPDHAVPVAGPDAAPVTTDVAGAVIADGPVDERGIADAGRHLAAGRLSPEAFERVTHAWLDEHASDAPTGESPPGANGSGANGSGASDSRGDARADERRTEGDDD</sequence>
<dbReference type="PROSITE" id="PS50156">
    <property type="entry name" value="SSD"/>
    <property type="match status" value="2"/>
</dbReference>
<feature type="transmembrane region" description="Helical" evidence="7">
    <location>
        <begin position="527"/>
        <end position="548"/>
    </location>
</feature>
<feature type="transmembrane region" description="Helical" evidence="7">
    <location>
        <begin position="950"/>
        <end position="977"/>
    </location>
</feature>
<feature type="compositionally biased region" description="Basic and acidic residues" evidence="6">
    <location>
        <begin position="1278"/>
        <end position="1294"/>
    </location>
</feature>
<feature type="region of interest" description="Disordered" evidence="6">
    <location>
        <begin position="493"/>
        <end position="516"/>
    </location>
</feature>
<keyword evidence="4 7" id="KW-1133">Transmembrane helix</keyword>
<keyword evidence="10" id="KW-1185">Reference proteome</keyword>
<feature type="transmembrane region" description="Helical" evidence="7">
    <location>
        <begin position="849"/>
        <end position="872"/>
    </location>
</feature>
<reference evidence="9 10" key="1">
    <citation type="submission" date="2020-07" db="EMBL/GenBank/DDBJ databases">
        <title>Halosimplex pelagicum sp. nov. and Halosimplex rubrum sp. nov., isolated from salted brown alga Laminaria, and emended description of the genus Halosimplex.</title>
        <authorList>
            <person name="Cui H."/>
        </authorList>
    </citation>
    <scope>NUCLEOTIDE SEQUENCE [LARGE SCALE GENOMIC DNA]</scope>
    <source>
        <strain evidence="9 10">R27</strain>
    </source>
</reference>
<dbReference type="Proteomes" id="UP000509667">
    <property type="component" value="Chromosome"/>
</dbReference>
<name>A0A7D5P0L4_9EURY</name>
<feature type="region of interest" description="Disordered" evidence="6">
    <location>
        <begin position="1021"/>
        <end position="1090"/>
    </location>
</feature>
<evidence type="ECO:0000313" key="9">
    <source>
        <dbReference type="EMBL" id="QLH77677.1"/>
    </source>
</evidence>
<dbReference type="Gene3D" id="1.20.1640.10">
    <property type="entry name" value="Multidrug efflux transporter AcrB transmembrane domain"/>
    <property type="match status" value="2"/>
</dbReference>
<accession>A0A7D5P0L4</accession>
<feature type="transmembrane region" description="Helical" evidence="7">
    <location>
        <begin position="983"/>
        <end position="1009"/>
    </location>
</feature>
<evidence type="ECO:0000256" key="3">
    <source>
        <dbReference type="ARBA" id="ARBA00022692"/>
    </source>
</evidence>
<feature type="transmembrane region" description="Helical" evidence="7">
    <location>
        <begin position="434"/>
        <end position="452"/>
    </location>
</feature>
<dbReference type="GO" id="GO:0005886">
    <property type="term" value="C:plasma membrane"/>
    <property type="evidence" value="ECO:0007669"/>
    <property type="project" value="UniProtKB-SubCell"/>
</dbReference>
<comment type="subcellular location">
    <subcellularLocation>
        <location evidence="1">Cell membrane</location>
        <topology evidence="1">Multi-pass membrane protein</topology>
    </subcellularLocation>
</comment>
<feature type="transmembrane region" description="Helical" evidence="7">
    <location>
        <begin position="560"/>
        <end position="582"/>
    </location>
</feature>
<dbReference type="SUPFAM" id="SSF82866">
    <property type="entry name" value="Multidrug efflux transporter AcrB transmembrane domain"/>
    <property type="match status" value="2"/>
</dbReference>
<dbReference type="InterPro" id="IPR004869">
    <property type="entry name" value="MMPL_dom"/>
</dbReference>
<evidence type="ECO:0000256" key="6">
    <source>
        <dbReference type="SAM" id="MobiDB-lite"/>
    </source>
</evidence>
<dbReference type="EMBL" id="CP058910">
    <property type="protein sequence ID" value="QLH77677.1"/>
    <property type="molecule type" value="Genomic_DNA"/>
</dbReference>
<dbReference type="Pfam" id="PF03176">
    <property type="entry name" value="MMPL"/>
    <property type="match status" value="2"/>
</dbReference>
<evidence type="ECO:0000313" key="10">
    <source>
        <dbReference type="Proteomes" id="UP000509667"/>
    </source>
</evidence>
<proteinExistence type="predicted"/>
<protein>
    <submittedName>
        <fullName evidence="9">MMPL family transporter</fullName>
    </submittedName>
</protein>
<dbReference type="KEGG" id="hrr:HZS55_10350"/>
<evidence type="ECO:0000256" key="7">
    <source>
        <dbReference type="SAM" id="Phobius"/>
    </source>
</evidence>
<dbReference type="InterPro" id="IPR000731">
    <property type="entry name" value="SSD"/>
</dbReference>
<feature type="transmembrane region" description="Helical" evidence="7">
    <location>
        <begin position="458"/>
        <end position="479"/>
    </location>
</feature>
<evidence type="ECO:0000259" key="8">
    <source>
        <dbReference type="PROSITE" id="PS50156"/>
    </source>
</evidence>
<feature type="domain" description="SSD" evidence="8">
    <location>
        <begin position="435"/>
        <end position="585"/>
    </location>
</feature>
<keyword evidence="5 7" id="KW-0472">Membrane</keyword>
<dbReference type="PANTHER" id="PTHR33406:SF13">
    <property type="entry name" value="MEMBRANE PROTEIN YDFJ"/>
    <property type="match status" value="1"/>
</dbReference>
<feature type="transmembrane region" description="Helical" evidence="7">
    <location>
        <begin position="879"/>
        <end position="903"/>
    </location>
</feature>
<evidence type="ECO:0000256" key="5">
    <source>
        <dbReference type="ARBA" id="ARBA00023136"/>
    </source>
</evidence>
<keyword evidence="3 7" id="KW-0812">Transmembrane</keyword>
<dbReference type="InterPro" id="IPR050545">
    <property type="entry name" value="Mycobact_MmpL"/>
</dbReference>
<feature type="transmembrane region" description="Helical" evidence="7">
    <location>
        <begin position="909"/>
        <end position="929"/>
    </location>
</feature>
<keyword evidence="2" id="KW-1003">Cell membrane</keyword>
<feature type="region of interest" description="Disordered" evidence="6">
    <location>
        <begin position="1247"/>
        <end position="1294"/>
    </location>
</feature>
<organism evidence="9 10">
    <name type="scientific">Halosimplex rubrum</name>
    <dbReference type="NCBI Taxonomy" id="869889"/>
    <lineage>
        <taxon>Archaea</taxon>
        <taxon>Methanobacteriati</taxon>
        <taxon>Methanobacteriota</taxon>
        <taxon>Stenosarchaea group</taxon>
        <taxon>Halobacteria</taxon>
        <taxon>Halobacteriales</taxon>
        <taxon>Haloarculaceae</taxon>
        <taxon>Halosimplex</taxon>
    </lineage>
</organism>
<feature type="transmembrane region" description="Helical" evidence="7">
    <location>
        <begin position="409"/>
        <end position="427"/>
    </location>
</feature>
<evidence type="ECO:0000256" key="4">
    <source>
        <dbReference type="ARBA" id="ARBA00022989"/>
    </source>
</evidence>
<evidence type="ECO:0000256" key="1">
    <source>
        <dbReference type="ARBA" id="ARBA00004651"/>
    </source>
</evidence>
<dbReference type="GeneID" id="56078267"/>
<dbReference type="PANTHER" id="PTHR33406">
    <property type="entry name" value="MEMBRANE PROTEIN MJ1562-RELATED"/>
    <property type="match status" value="1"/>
</dbReference>
<evidence type="ECO:0000256" key="2">
    <source>
        <dbReference type="ARBA" id="ARBA00022475"/>
    </source>
</evidence>
<dbReference type="RefSeq" id="WP_179911598.1">
    <property type="nucleotide sequence ID" value="NZ_CP058910.1"/>
</dbReference>
<feature type="domain" description="SSD" evidence="8">
    <location>
        <begin position="848"/>
        <end position="1008"/>
    </location>
</feature>
<dbReference type="OrthoDB" id="42357at2157"/>